<evidence type="ECO:0000313" key="7">
    <source>
        <dbReference type="Proteomes" id="UP000070505"/>
    </source>
</evidence>
<evidence type="ECO:0000313" key="6">
    <source>
        <dbReference type="EMBL" id="KXI18832.1"/>
    </source>
</evidence>
<evidence type="ECO:0000256" key="1">
    <source>
        <dbReference type="ARBA" id="ARBA00004141"/>
    </source>
</evidence>
<sequence>MKTKLLTYQHGNTFFHKANPIAKLALATSAVISVFIAQQYSVLIALIVLTLVSIACSHIFSSMLTLIKAVIVFTLVMFIMQTIVMQKGHYIFLWFTQSGVDISAKSSLKLFCFALPLVSVFNVTKLNDLANSIVQYLHIPYCYAFTITTAVRFVPIFAQEMSAISEAQTARGVEFDTKNPFKKLILMAPLIVPLVITSVRKADSCALAAEHRGFYLRNSASSYYKYSFTWRDLIIFTISVILLVAPILISCFAPYIV</sequence>
<name>A0A135ZB79_GARVA</name>
<dbReference type="EMBL" id="LSRC01000007">
    <property type="protein sequence ID" value="KXI18832.1"/>
    <property type="molecule type" value="Genomic_DNA"/>
</dbReference>
<evidence type="ECO:0000256" key="4">
    <source>
        <dbReference type="ARBA" id="ARBA00023136"/>
    </source>
</evidence>
<dbReference type="GO" id="GO:0005886">
    <property type="term" value="C:plasma membrane"/>
    <property type="evidence" value="ECO:0007669"/>
    <property type="project" value="UniProtKB-ARBA"/>
</dbReference>
<evidence type="ECO:0000256" key="5">
    <source>
        <dbReference type="SAM" id="Phobius"/>
    </source>
</evidence>
<dbReference type="PATRIC" id="fig|2702.101.peg.184"/>
<dbReference type="AlphaFoldDB" id="A0A135ZB79"/>
<dbReference type="RefSeq" id="WP_075523120.1">
    <property type="nucleotide sequence ID" value="NZ_KQ961851.1"/>
</dbReference>
<dbReference type="PANTHER" id="PTHR33514">
    <property type="entry name" value="PROTEIN ABCI12, CHLOROPLASTIC"/>
    <property type="match status" value="1"/>
</dbReference>
<organism evidence="6 7">
    <name type="scientific">Gardnerella vaginalis</name>
    <dbReference type="NCBI Taxonomy" id="2702"/>
    <lineage>
        <taxon>Bacteria</taxon>
        <taxon>Bacillati</taxon>
        <taxon>Actinomycetota</taxon>
        <taxon>Actinomycetes</taxon>
        <taxon>Bifidobacteriales</taxon>
        <taxon>Bifidobacteriaceae</taxon>
        <taxon>Gardnerella</taxon>
    </lineage>
</organism>
<keyword evidence="2 5" id="KW-0812">Transmembrane</keyword>
<accession>A0A135ZB79</accession>
<keyword evidence="4 5" id="KW-0472">Membrane</keyword>
<dbReference type="InterPro" id="IPR003339">
    <property type="entry name" value="ABC/ECF_trnsptr_transmembrane"/>
</dbReference>
<feature type="transmembrane region" description="Helical" evidence="5">
    <location>
        <begin position="42"/>
        <end position="60"/>
    </location>
</feature>
<comment type="caution">
    <text evidence="6">The sequence shown here is derived from an EMBL/GenBank/DDBJ whole genome shotgun (WGS) entry which is preliminary data.</text>
</comment>
<evidence type="ECO:0000256" key="2">
    <source>
        <dbReference type="ARBA" id="ARBA00022692"/>
    </source>
</evidence>
<keyword evidence="3 5" id="KW-1133">Transmembrane helix</keyword>
<protein>
    <submittedName>
        <fullName evidence="6">Cobalt transport protein</fullName>
    </submittedName>
</protein>
<dbReference type="Pfam" id="PF02361">
    <property type="entry name" value="CbiQ"/>
    <property type="match status" value="1"/>
</dbReference>
<feature type="transmembrane region" description="Helical" evidence="5">
    <location>
        <begin position="136"/>
        <end position="158"/>
    </location>
</feature>
<dbReference type="CDD" id="cd16914">
    <property type="entry name" value="EcfT"/>
    <property type="match status" value="1"/>
</dbReference>
<comment type="subcellular location">
    <subcellularLocation>
        <location evidence="1">Membrane</location>
        <topology evidence="1">Multi-pass membrane protein</topology>
    </subcellularLocation>
</comment>
<reference evidence="6 7" key="1">
    <citation type="submission" date="2016-02" db="EMBL/GenBank/DDBJ databases">
        <authorList>
            <person name="Wen L."/>
            <person name="He K."/>
            <person name="Yang H."/>
        </authorList>
    </citation>
    <scope>NUCLEOTIDE SEQUENCE [LARGE SCALE GENOMIC DNA]</scope>
    <source>
        <strain evidence="6 7">CMW7778B</strain>
    </source>
</reference>
<dbReference type="PANTHER" id="PTHR33514:SF13">
    <property type="entry name" value="PROTEIN ABCI12, CHLOROPLASTIC"/>
    <property type="match status" value="1"/>
</dbReference>
<evidence type="ECO:0000256" key="3">
    <source>
        <dbReference type="ARBA" id="ARBA00022989"/>
    </source>
</evidence>
<gene>
    <name evidence="6" type="ORF">HMPREF3230_00185</name>
</gene>
<proteinExistence type="predicted"/>
<dbReference type="Proteomes" id="UP000070505">
    <property type="component" value="Unassembled WGS sequence"/>
</dbReference>
<feature type="transmembrane region" description="Helical" evidence="5">
    <location>
        <begin position="66"/>
        <end position="85"/>
    </location>
</feature>
<feature type="transmembrane region" description="Helical" evidence="5">
    <location>
        <begin position="233"/>
        <end position="256"/>
    </location>
</feature>